<reference evidence="9" key="1">
    <citation type="submission" date="2020-08" db="EMBL/GenBank/DDBJ databases">
        <authorList>
            <person name="Liu C."/>
            <person name="Sun Q."/>
        </authorList>
    </citation>
    <scope>NUCLEOTIDE SEQUENCE</scope>
    <source>
        <strain evidence="9">NSJ-65</strain>
    </source>
</reference>
<keyword evidence="3" id="KW-1003">Cell membrane</keyword>
<feature type="transmembrane region" description="Helical" evidence="7">
    <location>
        <begin position="37"/>
        <end position="56"/>
    </location>
</feature>
<comment type="caution">
    <text evidence="9">The sequence shown here is derived from an EMBL/GenBank/DDBJ whole genome shotgun (WGS) entry which is preliminary data.</text>
</comment>
<feature type="transmembrane region" description="Helical" evidence="7">
    <location>
        <begin position="98"/>
        <end position="120"/>
    </location>
</feature>
<dbReference type="RefSeq" id="WP_186487586.1">
    <property type="nucleotide sequence ID" value="NZ_JACOGI010000001.1"/>
</dbReference>
<accession>A0A8J6LTN5</accession>
<feature type="transmembrane region" description="Helical" evidence="7">
    <location>
        <begin position="68"/>
        <end position="86"/>
    </location>
</feature>
<dbReference type="PANTHER" id="PTHR47371:SF3">
    <property type="entry name" value="PHOSPHOGLYCEROL TRANSFERASE I"/>
    <property type="match status" value="1"/>
</dbReference>
<evidence type="ECO:0000256" key="1">
    <source>
        <dbReference type="ARBA" id="ARBA00004651"/>
    </source>
</evidence>
<evidence type="ECO:0000256" key="7">
    <source>
        <dbReference type="SAM" id="Phobius"/>
    </source>
</evidence>
<dbReference type="InterPro" id="IPR000917">
    <property type="entry name" value="Sulfatase_N"/>
</dbReference>
<dbReference type="InterPro" id="IPR017850">
    <property type="entry name" value="Alkaline_phosphatase_core_sf"/>
</dbReference>
<evidence type="ECO:0000256" key="6">
    <source>
        <dbReference type="ARBA" id="ARBA00023136"/>
    </source>
</evidence>
<evidence type="ECO:0000313" key="9">
    <source>
        <dbReference type="EMBL" id="MBC3515629.1"/>
    </source>
</evidence>
<evidence type="ECO:0000256" key="3">
    <source>
        <dbReference type="ARBA" id="ARBA00022475"/>
    </source>
</evidence>
<organism evidence="9 10">
    <name type="scientific">Neobittarella massiliensis</name>
    <name type="common">ex Bilen et al. 2018</name>
    <dbReference type="NCBI Taxonomy" id="2041842"/>
    <lineage>
        <taxon>Bacteria</taxon>
        <taxon>Bacillati</taxon>
        <taxon>Bacillota</taxon>
        <taxon>Clostridia</taxon>
        <taxon>Eubacteriales</taxon>
        <taxon>Oscillospiraceae</taxon>
        <taxon>Neobittarella (ex Bilen et al. 2018)</taxon>
    </lineage>
</organism>
<name>A0A8J6LTN5_9FIRM</name>
<dbReference type="InterPro" id="IPR050448">
    <property type="entry name" value="OpgB/LTA_synthase_biosynth"/>
</dbReference>
<dbReference type="Proteomes" id="UP000597668">
    <property type="component" value="Unassembled WGS sequence"/>
</dbReference>
<keyword evidence="10" id="KW-1185">Reference proteome</keyword>
<comment type="pathway">
    <text evidence="2">Cell wall biogenesis; lipoteichoic acid biosynthesis.</text>
</comment>
<dbReference type="PANTHER" id="PTHR47371">
    <property type="entry name" value="LIPOTEICHOIC ACID SYNTHASE"/>
    <property type="match status" value="1"/>
</dbReference>
<evidence type="ECO:0000256" key="2">
    <source>
        <dbReference type="ARBA" id="ARBA00004936"/>
    </source>
</evidence>
<proteinExistence type="predicted"/>
<dbReference type="GO" id="GO:0005886">
    <property type="term" value="C:plasma membrane"/>
    <property type="evidence" value="ECO:0007669"/>
    <property type="project" value="UniProtKB-SubCell"/>
</dbReference>
<keyword evidence="9" id="KW-0378">Hydrolase</keyword>
<protein>
    <submittedName>
        <fullName evidence="9">Sulfatase-like hydrolase/transferase</fullName>
    </submittedName>
</protein>
<keyword evidence="5 7" id="KW-1133">Transmembrane helix</keyword>
<feature type="transmembrane region" description="Helical" evidence="7">
    <location>
        <begin position="12"/>
        <end position="31"/>
    </location>
</feature>
<feature type="transmembrane region" description="Helical" evidence="7">
    <location>
        <begin position="206"/>
        <end position="224"/>
    </location>
</feature>
<dbReference type="CDD" id="cd16015">
    <property type="entry name" value="LTA_synthase"/>
    <property type="match status" value="1"/>
</dbReference>
<evidence type="ECO:0000256" key="4">
    <source>
        <dbReference type="ARBA" id="ARBA00022692"/>
    </source>
</evidence>
<keyword evidence="4 7" id="KW-0812">Transmembrane</keyword>
<dbReference type="Pfam" id="PF00884">
    <property type="entry name" value="Sulfatase"/>
    <property type="match status" value="1"/>
</dbReference>
<dbReference type="SUPFAM" id="SSF53649">
    <property type="entry name" value="Alkaline phosphatase-like"/>
    <property type="match status" value="1"/>
</dbReference>
<dbReference type="AlphaFoldDB" id="A0A8J6LTN5"/>
<feature type="transmembrane region" description="Helical" evidence="7">
    <location>
        <begin position="174"/>
        <end position="194"/>
    </location>
</feature>
<dbReference type="Gene3D" id="3.40.720.10">
    <property type="entry name" value="Alkaline Phosphatase, subunit A"/>
    <property type="match status" value="1"/>
</dbReference>
<sequence length="657" mass="74875">MHIEFSKKRAALTVPPIFFLLTFIYYNRALFLVDGVYSRNLACTALGLVLLAGCLLIPKITLHPKVDIVLSVLLFFATPLLCFWMVETLNGSVLTQFSPLAFIANYFIYLLILCTVYLFTNRAKISAVITLSISFFIGLVFYLVYIFRGTPLLPADLFAIRTAANVMGSYRLELTGTILLTSVVLVAAISLWNSCRMVCKNRWKKWIQKGIVALFTLTAFFGVYKTNALANVGLDVVDFWVQEITYKQQGVMLGFVLNAQYLDADKPDGYTPQKVNDLLITSDETQLFSEVQRPNIIAIMNESFSDLSARGDLEVEPAYTPFISSLYENTVRGNLYMSVFGGRTSNSEWEFLSGGTVAYLPAGSIVYQQYIHGNTGSLVRTLGDLGYKKTAMHPFSHTSWNRYRVYPWMGFDDTKFIDTYDFQLDVVRDLPSDRCTYSEIIRQYEEKDADTPLFVFDVTMQNHGGYTNESYEPTVRIQNMQGSYPDAEQYLSLIRESDLAFQELVTYFSQQEEPTIILMFGDHQPSLSTDFYRELDGKESSEKTIEERQLEYVTPFIIWANYDIESREVDKISANYLSTLLLETAGLPLPPYNQYLKQVYAQYPVINALGVIDSQGNYYQRGEEPDDELLHGYEMLQYNSVFDSKNRIPGLYSAKSQ</sequence>
<dbReference type="GO" id="GO:0016787">
    <property type="term" value="F:hydrolase activity"/>
    <property type="evidence" value="ECO:0007669"/>
    <property type="project" value="UniProtKB-KW"/>
</dbReference>
<feature type="domain" description="Sulfatase N-terminal" evidence="8">
    <location>
        <begin position="294"/>
        <end position="586"/>
    </location>
</feature>
<gene>
    <name evidence="9" type="ORF">H8K20_04350</name>
</gene>
<evidence type="ECO:0000313" key="10">
    <source>
        <dbReference type="Proteomes" id="UP000597668"/>
    </source>
</evidence>
<evidence type="ECO:0000259" key="8">
    <source>
        <dbReference type="Pfam" id="PF00884"/>
    </source>
</evidence>
<feature type="transmembrane region" description="Helical" evidence="7">
    <location>
        <begin position="127"/>
        <end position="147"/>
    </location>
</feature>
<keyword evidence="6 7" id="KW-0472">Membrane</keyword>
<evidence type="ECO:0000256" key="5">
    <source>
        <dbReference type="ARBA" id="ARBA00022989"/>
    </source>
</evidence>
<comment type="subcellular location">
    <subcellularLocation>
        <location evidence="1">Cell membrane</location>
        <topology evidence="1">Multi-pass membrane protein</topology>
    </subcellularLocation>
</comment>
<dbReference type="EMBL" id="JACOGI010000001">
    <property type="protein sequence ID" value="MBC3515629.1"/>
    <property type="molecule type" value="Genomic_DNA"/>
</dbReference>